<accession>A0A7W7KR23</accession>
<feature type="signal peptide" evidence="1">
    <location>
        <begin position="1"/>
        <end position="26"/>
    </location>
</feature>
<gene>
    <name evidence="2" type="ORF">HNP46_005902</name>
</gene>
<organism evidence="2 3">
    <name type="scientific">Pseudomonas nitroreducens</name>
    <dbReference type="NCBI Taxonomy" id="46680"/>
    <lineage>
        <taxon>Bacteria</taxon>
        <taxon>Pseudomonadati</taxon>
        <taxon>Pseudomonadota</taxon>
        <taxon>Gammaproteobacteria</taxon>
        <taxon>Pseudomonadales</taxon>
        <taxon>Pseudomonadaceae</taxon>
        <taxon>Pseudomonas</taxon>
    </lineage>
</organism>
<evidence type="ECO:0000313" key="2">
    <source>
        <dbReference type="EMBL" id="MBB4866994.1"/>
    </source>
</evidence>
<dbReference type="AlphaFoldDB" id="A0A7W7KR23"/>
<protein>
    <submittedName>
        <fullName evidence="2">Uncharacterized protein</fullName>
    </submittedName>
</protein>
<dbReference type="RefSeq" id="WP_184596090.1">
    <property type="nucleotide sequence ID" value="NZ_JACHLI010000034.1"/>
</dbReference>
<feature type="chain" id="PRO_5031356765" evidence="1">
    <location>
        <begin position="27"/>
        <end position="170"/>
    </location>
</feature>
<comment type="caution">
    <text evidence="2">The sequence shown here is derived from an EMBL/GenBank/DDBJ whole genome shotgun (WGS) entry which is preliminary data.</text>
</comment>
<evidence type="ECO:0000313" key="3">
    <source>
        <dbReference type="Proteomes" id="UP000566995"/>
    </source>
</evidence>
<reference evidence="2 3" key="1">
    <citation type="submission" date="2020-08" db="EMBL/GenBank/DDBJ databases">
        <title>Functional genomics of gut bacteria from endangered species of beetles.</title>
        <authorList>
            <person name="Carlos-Shanley C."/>
        </authorList>
    </citation>
    <scope>NUCLEOTIDE SEQUENCE [LARGE SCALE GENOMIC DNA]</scope>
    <source>
        <strain evidence="2 3">S00179</strain>
    </source>
</reference>
<evidence type="ECO:0000256" key="1">
    <source>
        <dbReference type="SAM" id="SignalP"/>
    </source>
</evidence>
<dbReference type="Proteomes" id="UP000566995">
    <property type="component" value="Unassembled WGS sequence"/>
</dbReference>
<name>A0A7W7KR23_PSENT</name>
<sequence length="170" mass="18659">MSNALSIDPRCWLPLLATLAFPAAQATPKLPPEIPILIQGTHLVADLQPLLADTRNSEITRVFLCRRTGSHCYRTLWDVEFPKGWQEPKLEILGKYSGSSVNAWVPEALQPGGSYVLDISFNERSRWHKQTVSNTSAAFCLEGSADAWKLLGAAACLARQNAEDQQGATP</sequence>
<keyword evidence="1" id="KW-0732">Signal</keyword>
<proteinExistence type="predicted"/>
<dbReference type="EMBL" id="JACHLI010000034">
    <property type="protein sequence ID" value="MBB4866994.1"/>
    <property type="molecule type" value="Genomic_DNA"/>
</dbReference>